<evidence type="ECO:0000313" key="4">
    <source>
        <dbReference type="WormBase" id="CBG09637"/>
    </source>
</evidence>
<dbReference type="PANTHER" id="PTHR10974:SF69">
    <property type="entry name" value="TRANSMEMBRANE PROTEIN"/>
    <property type="match status" value="1"/>
</dbReference>
<sequence>MSFRIKDFQHFFPSFIFLLIAFLIIVITVGITKNANFNPMVGPSYPFEYAYSMQDTRTLLANHCKFPFIFFANYDVEDGVYEIDPEDDCVPHELNEYVHLSTKGVLTFRSKVETNSTLKSIRYANVTSGKIKDQSDFRCTYYKHSGVSERYFEVSVILPDVPVQIPHYNFAFSCKKDGIVEFVKPFVNFAAIPKEVPGESVAVIFLPSIHHLLFTKKMTRTKNLMKQNEFVFAQMMNMKQEKPFLDLLLQLGISSDMSVFQKATKQNFTTFFSGPQQIRDLIDVDYDTTDHRKLISDYLIDENLCLEDGRKLMDDQLENIESFLESTSGFKFFSALFLDDYGSQRSLIDYDLSEMISRLSQKGIFKSTTLIVTSYDSSVKEPMDLNSKNPLFAIRVSDNLRPSLPAEQYYFHLNSYRLLTTANSYNLIMNMLEPKTTLDLSPLTLQSTTGSCQTAGISEKMCLCMKSIATPTFPESIRDGYLEKLQKEFGEEIQKYKCVKSHEIQNVTEFFEYDDDRYEYYMIGGDLKPIFRGKLIVLELTGQASIIGMNQTQFDVPLKKTFVYDSVLKYFREFDYARMLIGPYGVTNIIPSICLL</sequence>
<keyword evidence="1" id="KW-0812">Transmembrane</keyword>
<accession>A8X8L3</accession>
<evidence type="ECO:0000313" key="2">
    <source>
        <dbReference type="EMBL" id="CAP28974.2"/>
    </source>
</evidence>
<gene>
    <name evidence="2 4" type="ORF">CBG09637</name>
    <name evidence="2" type="ORF">CBG_09637</name>
</gene>
<dbReference type="WormBase" id="CBG09637">
    <property type="protein sequence ID" value="CBP49439"/>
    <property type="gene ID" value="WBGene00031195"/>
</dbReference>
<organism evidence="2 3">
    <name type="scientific">Caenorhabditis briggsae</name>
    <dbReference type="NCBI Taxonomy" id="6238"/>
    <lineage>
        <taxon>Eukaryota</taxon>
        <taxon>Metazoa</taxon>
        <taxon>Ecdysozoa</taxon>
        <taxon>Nematoda</taxon>
        <taxon>Chromadorea</taxon>
        <taxon>Rhabditida</taxon>
        <taxon>Rhabditina</taxon>
        <taxon>Rhabditomorpha</taxon>
        <taxon>Rhabditoidea</taxon>
        <taxon>Rhabditidae</taxon>
        <taxon>Peloderinae</taxon>
        <taxon>Caenorhabditis</taxon>
    </lineage>
</organism>
<protein>
    <submittedName>
        <fullName evidence="2">Protein CBG09637</fullName>
    </submittedName>
</protein>
<dbReference type="KEGG" id="cbr:CBG_09637"/>
<proteinExistence type="predicted"/>
<dbReference type="InterPro" id="IPR004245">
    <property type="entry name" value="DUF229"/>
</dbReference>
<evidence type="ECO:0000313" key="3">
    <source>
        <dbReference type="Proteomes" id="UP000008549"/>
    </source>
</evidence>
<dbReference type="AlphaFoldDB" id="A8X8L3"/>
<dbReference type="Proteomes" id="UP000008549">
    <property type="component" value="Unassembled WGS sequence"/>
</dbReference>
<dbReference type="PANTHER" id="PTHR10974">
    <property type="entry name" value="FI08016P-RELATED"/>
    <property type="match status" value="1"/>
</dbReference>
<dbReference type="eggNOG" id="ENOG502TG9G">
    <property type="taxonomic scope" value="Eukaryota"/>
</dbReference>
<keyword evidence="1" id="KW-0472">Membrane</keyword>
<dbReference type="InParanoid" id="A8X8L3"/>
<dbReference type="STRING" id="6238.A8X8L3"/>
<keyword evidence="3" id="KW-1185">Reference proteome</keyword>
<name>A8X8L3_CAEBR</name>
<reference evidence="2 3" key="2">
    <citation type="journal article" date="2011" name="PLoS Genet.">
        <title>Caenorhabditis briggsae recombinant inbred line genotypes reveal inter-strain incompatibility and the evolution of recombination.</title>
        <authorList>
            <person name="Ross J.A."/>
            <person name="Koboldt D.C."/>
            <person name="Staisch J.E."/>
            <person name="Chamberlin H.M."/>
            <person name="Gupta B.P."/>
            <person name="Miller R.D."/>
            <person name="Baird S.E."/>
            <person name="Haag E.S."/>
        </authorList>
    </citation>
    <scope>NUCLEOTIDE SEQUENCE [LARGE SCALE GENOMIC DNA]</scope>
    <source>
        <strain evidence="2 3">AF16</strain>
    </source>
</reference>
<reference evidence="2 3" key="1">
    <citation type="journal article" date="2003" name="PLoS Biol.">
        <title>The genome sequence of Caenorhabditis briggsae: a platform for comparative genomics.</title>
        <authorList>
            <person name="Stein L.D."/>
            <person name="Bao Z."/>
            <person name="Blasiar D."/>
            <person name="Blumenthal T."/>
            <person name="Brent M.R."/>
            <person name="Chen N."/>
            <person name="Chinwalla A."/>
            <person name="Clarke L."/>
            <person name="Clee C."/>
            <person name="Coghlan A."/>
            <person name="Coulson A."/>
            <person name="D'Eustachio P."/>
            <person name="Fitch D.H."/>
            <person name="Fulton L.A."/>
            <person name="Fulton R.E."/>
            <person name="Griffiths-Jones S."/>
            <person name="Harris T.W."/>
            <person name="Hillier L.W."/>
            <person name="Kamath R."/>
            <person name="Kuwabara P.E."/>
            <person name="Mardis E.R."/>
            <person name="Marra M.A."/>
            <person name="Miner T.L."/>
            <person name="Minx P."/>
            <person name="Mullikin J.C."/>
            <person name="Plumb R.W."/>
            <person name="Rogers J."/>
            <person name="Schein J.E."/>
            <person name="Sohrmann M."/>
            <person name="Spieth J."/>
            <person name="Stajich J.E."/>
            <person name="Wei C."/>
            <person name="Willey D."/>
            <person name="Wilson R.K."/>
            <person name="Durbin R."/>
            <person name="Waterston R.H."/>
        </authorList>
    </citation>
    <scope>NUCLEOTIDE SEQUENCE [LARGE SCALE GENOMIC DNA]</scope>
    <source>
        <strain evidence="2 3">AF16</strain>
    </source>
</reference>
<keyword evidence="1" id="KW-1133">Transmembrane helix</keyword>
<dbReference type="HOGENOM" id="CLU_032342_0_0_1"/>
<dbReference type="GeneID" id="8579131"/>
<dbReference type="OMA" id="FEYAYSM"/>
<dbReference type="CTD" id="8579131"/>
<evidence type="ECO:0000256" key="1">
    <source>
        <dbReference type="SAM" id="Phobius"/>
    </source>
</evidence>
<feature type="transmembrane region" description="Helical" evidence="1">
    <location>
        <begin position="12"/>
        <end position="31"/>
    </location>
</feature>
<dbReference type="RefSeq" id="XP_045093992.1">
    <property type="nucleotide sequence ID" value="XM_045237608.1"/>
</dbReference>
<dbReference type="EMBL" id="HE600998">
    <property type="protein sequence ID" value="CAP28974.2"/>
    <property type="molecule type" value="Genomic_DNA"/>
</dbReference>
<dbReference type="FunCoup" id="A8X8L3">
    <property type="interactions" value="786"/>
</dbReference>